<dbReference type="RefSeq" id="WP_344239177.1">
    <property type="nucleotide sequence ID" value="NZ_BAAAHH010000006.1"/>
</dbReference>
<comment type="caution">
    <text evidence="1">The sequence shown here is derived from an EMBL/GenBank/DDBJ whole genome shotgun (WGS) entry which is preliminary data.</text>
</comment>
<evidence type="ECO:0000313" key="1">
    <source>
        <dbReference type="EMBL" id="GAA0946004.1"/>
    </source>
</evidence>
<name>A0ABN1QR46_9ACTN</name>
<protein>
    <submittedName>
        <fullName evidence="1">Uncharacterized protein</fullName>
    </submittedName>
</protein>
<accession>A0ABN1QR46</accession>
<dbReference type="EMBL" id="BAAAHH010000006">
    <property type="protein sequence ID" value="GAA0946004.1"/>
    <property type="molecule type" value="Genomic_DNA"/>
</dbReference>
<gene>
    <name evidence="1" type="ORF">GCM10009550_20220</name>
</gene>
<evidence type="ECO:0000313" key="2">
    <source>
        <dbReference type="Proteomes" id="UP001500665"/>
    </source>
</evidence>
<sequence>MRYEVAVTPISAPVSLEKDPRDIRIAELERLLAVETYKLQGLEQATRSTFAELVDDGVVAREDANDYLDNLGVEPLEPKYDVEYTVTFKVSGLSPKDGVALDELDVIKAFTPVLEVAYGFTYGEYEVTNIETTEFDEHV</sequence>
<keyword evidence="2" id="KW-1185">Reference proteome</keyword>
<reference evidence="1 2" key="1">
    <citation type="journal article" date="2019" name="Int. J. Syst. Evol. Microbiol.">
        <title>The Global Catalogue of Microorganisms (GCM) 10K type strain sequencing project: providing services to taxonomists for standard genome sequencing and annotation.</title>
        <authorList>
            <consortium name="The Broad Institute Genomics Platform"/>
            <consortium name="The Broad Institute Genome Sequencing Center for Infectious Disease"/>
            <person name="Wu L."/>
            <person name="Ma J."/>
        </authorList>
    </citation>
    <scope>NUCLEOTIDE SEQUENCE [LARGE SCALE GENOMIC DNA]</scope>
    <source>
        <strain evidence="1 2">JCM 10696</strain>
    </source>
</reference>
<dbReference type="Proteomes" id="UP001500665">
    <property type="component" value="Unassembled WGS sequence"/>
</dbReference>
<proteinExistence type="predicted"/>
<organism evidence="1 2">
    <name type="scientific">Actinocorallia libanotica</name>
    <dbReference type="NCBI Taxonomy" id="46162"/>
    <lineage>
        <taxon>Bacteria</taxon>
        <taxon>Bacillati</taxon>
        <taxon>Actinomycetota</taxon>
        <taxon>Actinomycetes</taxon>
        <taxon>Streptosporangiales</taxon>
        <taxon>Thermomonosporaceae</taxon>
        <taxon>Actinocorallia</taxon>
    </lineage>
</organism>